<evidence type="ECO:0000256" key="3">
    <source>
        <dbReference type="ARBA" id="ARBA00022448"/>
    </source>
</evidence>
<evidence type="ECO:0000256" key="7">
    <source>
        <dbReference type="ARBA" id="ARBA00023053"/>
    </source>
</evidence>
<keyword evidence="10" id="KW-0325">Glycoprotein</keyword>
<keyword evidence="7" id="KW-0915">Sodium</keyword>
<keyword evidence="9 15" id="KW-0472">Membrane</keyword>
<keyword evidence="12 13" id="KW-0407">Ion channel</keyword>
<dbReference type="EMBL" id="CANHGI010000001">
    <property type="protein sequence ID" value="CAI5439889.1"/>
    <property type="molecule type" value="Genomic_DNA"/>
</dbReference>
<comment type="caution">
    <text evidence="16">The sequence shown here is derived from an EMBL/GenBank/DDBJ whole genome shotgun (WGS) entry which is preliminary data.</text>
</comment>
<evidence type="ECO:0000256" key="5">
    <source>
        <dbReference type="ARBA" id="ARBA00022692"/>
    </source>
</evidence>
<comment type="subcellular location">
    <subcellularLocation>
        <location evidence="1">Membrane</location>
        <topology evidence="1">Multi-pass membrane protein</topology>
    </subcellularLocation>
</comment>
<dbReference type="PRINTS" id="PR01078">
    <property type="entry name" value="AMINACHANNEL"/>
</dbReference>
<keyword evidence="17" id="KW-1185">Reference proteome</keyword>
<evidence type="ECO:0000256" key="8">
    <source>
        <dbReference type="ARBA" id="ARBA00023065"/>
    </source>
</evidence>
<dbReference type="PANTHER" id="PTHR11690">
    <property type="entry name" value="AMILORIDE-SENSITIVE SODIUM CHANNEL-RELATED"/>
    <property type="match status" value="1"/>
</dbReference>
<evidence type="ECO:0000256" key="6">
    <source>
        <dbReference type="ARBA" id="ARBA00022989"/>
    </source>
</evidence>
<evidence type="ECO:0000256" key="12">
    <source>
        <dbReference type="ARBA" id="ARBA00023303"/>
    </source>
</evidence>
<evidence type="ECO:0000256" key="4">
    <source>
        <dbReference type="ARBA" id="ARBA00022461"/>
    </source>
</evidence>
<accession>A0A9P1I7V3</accession>
<dbReference type="PANTHER" id="PTHR11690:SF152">
    <property type="entry name" value="AMILORIDE-SENSITIVE SODIUM CHANNEL SUBUNIT ALPHA"/>
    <property type="match status" value="1"/>
</dbReference>
<keyword evidence="11 13" id="KW-0739">Sodium transport</keyword>
<evidence type="ECO:0000256" key="13">
    <source>
        <dbReference type="RuleBase" id="RU000679"/>
    </source>
</evidence>
<keyword evidence="8 13" id="KW-0406">Ion transport</keyword>
<dbReference type="Proteomes" id="UP001152747">
    <property type="component" value="Unassembled WGS sequence"/>
</dbReference>
<sequence>MDFPAVTVCNFNPIKKSYVQKLNSSGDLSIETLDYLMETNTDVMVLYSNLNRSTVEEMNQKAEAYMDAHKDFNVINFLNSSGYECEEMFVRCYFGGTHFDCCKYVESKILSLGKCYTIDFSLHAPDWMHKQVSSGVEAGLQIIVDAHLEEVLDNDKQYEDILFSDIYENGFRYYIHESNRDPELASEGISVSPSRTVYSAIKKTTHNLLQLTRWGNCTDSWPLQYSSTNLPYTSIACRSLCLAQYFYEQCGCSPFTYNIDGQKPMCTPYQTITCMDSKMAQKLDQGLEFIDLPNCTECHIECDSIKYESYNSYGDGFKKESLEWLRSMSNHSENHIIKNVAIINIFFMEMFYTSYSQVQAMSLTEMLSDIGGNMGLFMGISVITITELILFCVKITWILASSRRRDYMSRKRRSEKERKRDLHEAVDELRSRRNSRFDGVMGAVNEMSFINNGTSDFESILELKLDIEDLRKRLNKNDGVTRYRLPSEKSNPPTMKRSKF</sequence>
<dbReference type="GO" id="GO:0005886">
    <property type="term" value="C:plasma membrane"/>
    <property type="evidence" value="ECO:0007669"/>
    <property type="project" value="TreeGrafter"/>
</dbReference>
<reference evidence="16" key="1">
    <citation type="submission" date="2022-11" db="EMBL/GenBank/DDBJ databases">
        <authorList>
            <person name="Kikuchi T."/>
        </authorList>
    </citation>
    <scope>NUCLEOTIDE SEQUENCE</scope>
    <source>
        <strain evidence="16">PS1010</strain>
    </source>
</reference>
<dbReference type="InterPro" id="IPR001873">
    <property type="entry name" value="ENaC"/>
</dbReference>
<evidence type="ECO:0000256" key="11">
    <source>
        <dbReference type="ARBA" id="ARBA00023201"/>
    </source>
</evidence>
<evidence type="ECO:0000313" key="16">
    <source>
        <dbReference type="EMBL" id="CAI5439889.1"/>
    </source>
</evidence>
<evidence type="ECO:0000256" key="2">
    <source>
        <dbReference type="ARBA" id="ARBA00007193"/>
    </source>
</evidence>
<evidence type="ECO:0000256" key="14">
    <source>
        <dbReference type="SAM" id="MobiDB-lite"/>
    </source>
</evidence>
<dbReference type="Gene3D" id="2.60.470.10">
    <property type="entry name" value="Acid-sensing ion channels like domains"/>
    <property type="match status" value="1"/>
</dbReference>
<comment type="similarity">
    <text evidence="2 13">Belongs to the amiloride-sensitive sodium channel (TC 1.A.6) family.</text>
</comment>
<dbReference type="Gene3D" id="1.10.287.770">
    <property type="entry name" value="YojJ-like"/>
    <property type="match status" value="1"/>
</dbReference>
<keyword evidence="4 13" id="KW-0894">Sodium channel</keyword>
<evidence type="ECO:0000256" key="15">
    <source>
        <dbReference type="SAM" id="Phobius"/>
    </source>
</evidence>
<evidence type="ECO:0000256" key="1">
    <source>
        <dbReference type="ARBA" id="ARBA00004141"/>
    </source>
</evidence>
<evidence type="ECO:0000313" key="17">
    <source>
        <dbReference type="Proteomes" id="UP001152747"/>
    </source>
</evidence>
<feature type="region of interest" description="Disordered" evidence="14">
    <location>
        <begin position="481"/>
        <end position="500"/>
    </location>
</feature>
<evidence type="ECO:0000256" key="10">
    <source>
        <dbReference type="ARBA" id="ARBA00023180"/>
    </source>
</evidence>
<dbReference type="AlphaFoldDB" id="A0A9P1I7V3"/>
<protein>
    <submittedName>
        <fullName evidence="16">Uncharacterized protein</fullName>
    </submittedName>
</protein>
<keyword evidence="3 13" id="KW-0813">Transport</keyword>
<keyword evidence="6 15" id="KW-1133">Transmembrane helix</keyword>
<dbReference type="Pfam" id="PF00858">
    <property type="entry name" value="ASC"/>
    <property type="match status" value="1"/>
</dbReference>
<proteinExistence type="inferred from homology"/>
<organism evidence="16 17">
    <name type="scientific">Caenorhabditis angaria</name>
    <dbReference type="NCBI Taxonomy" id="860376"/>
    <lineage>
        <taxon>Eukaryota</taxon>
        <taxon>Metazoa</taxon>
        <taxon>Ecdysozoa</taxon>
        <taxon>Nematoda</taxon>
        <taxon>Chromadorea</taxon>
        <taxon>Rhabditida</taxon>
        <taxon>Rhabditina</taxon>
        <taxon>Rhabditomorpha</taxon>
        <taxon>Rhabditoidea</taxon>
        <taxon>Rhabditidae</taxon>
        <taxon>Peloderinae</taxon>
        <taxon>Caenorhabditis</taxon>
    </lineage>
</organism>
<dbReference type="GO" id="GO:0015280">
    <property type="term" value="F:ligand-gated sodium channel activity"/>
    <property type="evidence" value="ECO:0007669"/>
    <property type="project" value="TreeGrafter"/>
</dbReference>
<name>A0A9P1I7V3_9PELO</name>
<dbReference type="OrthoDB" id="8065060at2759"/>
<keyword evidence="5 13" id="KW-0812">Transmembrane</keyword>
<gene>
    <name evidence="16" type="ORF">CAMP_LOCUS2526</name>
</gene>
<evidence type="ECO:0000256" key="9">
    <source>
        <dbReference type="ARBA" id="ARBA00023136"/>
    </source>
</evidence>
<feature type="transmembrane region" description="Helical" evidence="15">
    <location>
        <begin position="375"/>
        <end position="400"/>
    </location>
</feature>